<evidence type="ECO:0000259" key="2">
    <source>
        <dbReference type="PROSITE" id="PS51229"/>
    </source>
</evidence>
<dbReference type="InterPro" id="IPR014764">
    <property type="entry name" value="DCN-prot"/>
</dbReference>
<feature type="domain" description="DCUN1" evidence="2">
    <location>
        <begin position="1"/>
        <end position="224"/>
    </location>
</feature>
<organism evidence="3 4">
    <name type="scientific">Salix dunnii</name>
    <dbReference type="NCBI Taxonomy" id="1413687"/>
    <lineage>
        <taxon>Eukaryota</taxon>
        <taxon>Viridiplantae</taxon>
        <taxon>Streptophyta</taxon>
        <taxon>Embryophyta</taxon>
        <taxon>Tracheophyta</taxon>
        <taxon>Spermatophyta</taxon>
        <taxon>Magnoliopsida</taxon>
        <taxon>eudicotyledons</taxon>
        <taxon>Gunneridae</taxon>
        <taxon>Pentapetalae</taxon>
        <taxon>rosids</taxon>
        <taxon>fabids</taxon>
        <taxon>Malpighiales</taxon>
        <taxon>Salicaceae</taxon>
        <taxon>Saliceae</taxon>
        <taxon>Salix</taxon>
    </lineage>
</organism>
<evidence type="ECO:0000313" key="3">
    <source>
        <dbReference type="EMBL" id="KAF9684216.1"/>
    </source>
</evidence>
<dbReference type="PANTHER" id="PTHR12281:SF31">
    <property type="entry name" value="DCN1-LIKE PROTEIN 3"/>
    <property type="match status" value="1"/>
</dbReference>
<keyword evidence="4" id="KW-1185">Reference proteome</keyword>
<dbReference type="OrthoDB" id="286637at2759"/>
<dbReference type="GO" id="GO:0032182">
    <property type="term" value="F:ubiquitin-like protein binding"/>
    <property type="evidence" value="ECO:0007669"/>
    <property type="project" value="TreeGrafter"/>
</dbReference>
<dbReference type="InterPro" id="IPR042460">
    <property type="entry name" value="DCN1-like_PONY"/>
</dbReference>
<dbReference type="Pfam" id="PF03556">
    <property type="entry name" value="Cullin_binding"/>
    <property type="match status" value="1"/>
</dbReference>
<dbReference type="GO" id="GO:0097602">
    <property type="term" value="F:cullin family protein binding"/>
    <property type="evidence" value="ECO:0007669"/>
    <property type="project" value="TreeGrafter"/>
</dbReference>
<dbReference type="AlphaFoldDB" id="A0A835N2U6"/>
<dbReference type="GO" id="GO:0045116">
    <property type="term" value="P:protein neddylation"/>
    <property type="evidence" value="ECO:0007669"/>
    <property type="project" value="TreeGrafter"/>
</dbReference>
<dbReference type="EMBL" id="JADGMS010000004">
    <property type="protein sequence ID" value="KAF9684216.1"/>
    <property type="molecule type" value="Genomic_DNA"/>
</dbReference>
<evidence type="ECO:0000256" key="1">
    <source>
        <dbReference type="RuleBase" id="RU410713"/>
    </source>
</evidence>
<dbReference type="Gene3D" id="1.10.238.200">
    <property type="entry name" value="Cullin, PONY binding domain"/>
    <property type="match status" value="1"/>
</dbReference>
<dbReference type="GO" id="GO:0000151">
    <property type="term" value="C:ubiquitin ligase complex"/>
    <property type="evidence" value="ECO:0007669"/>
    <property type="project" value="TreeGrafter"/>
</dbReference>
<gene>
    <name evidence="3" type="ORF">SADUNF_Sadunf04G0094800</name>
</gene>
<reference evidence="3 4" key="1">
    <citation type="submission" date="2020-10" db="EMBL/GenBank/DDBJ databases">
        <title>Plant Genome Project.</title>
        <authorList>
            <person name="Zhang R.-G."/>
        </authorList>
    </citation>
    <scope>NUCLEOTIDE SEQUENCE [LARGE SCALE GENOMIC DNA]</scope>
    <source>
        <strain evidence="3">FAFU-HL-1</strain>
        <tissue evidence="3">Leaf</tissue>
    </source>
</reference>
<dbReference type="InterPro" id="IPR005176">
    <property type="entry name" value="PONY_dom"/>
</dbReference>
<dbReference type="FunFam" id="1.10.238.200:FF:000006">
    <property type="entry name" value="Defective in cullin neddylation protein"/>
    <property type="match status" value="1"/>
</dbReference>
<dbReference type="PROSITE" id="PS51229">
    <property type="entry name" value="DCUN1"/>
    <property type="match status" value="1"/>
</dbReference>
<comment type="caution">
    <text evidence="3">The sequence shown here is derived from an EMBL/GenBank/DDBJ whole genome shotgun (WGS) entry which is preliminary data.</text>
</comment>
<evidence type="ECO:0000313" key="4">
    <source>
        <dbReference type="Proteomes" id="UP000657918"/>
    </source>
</evidence>
<sequence length="365" mass="41933">MELPDSIFEIYIRYYDIRSLKSCQSDGQDEHEGKSSRDALAQLLKIVNLKFHSSIPFDRTSIFDELLKLMSELELMADFSEFSRFYDFVFFMCRENGQKNISVNKAVSAWKLVLAGRFRLLNQWCDFVQENQRHNISEDTWQQVLAFSRCVHENLEGYDPEDPYYSKDMLREVKLVGIVPVPVAAMTTGFDLWPSSLWRWEKKVSEQDHGAWPVLIDDFVEHMYRVLGSNREPNFFCNCGDTESQSCSFEDPLPGLKVTPGLKRKLSSFQMEEMVSSDAVFLDSVSPYFILNSKKSRLIDYRPLNWEDNSPGMDITKQNNSLGSMKSPCAVEGCLSRGFAGLFSQLVPIYNLSGRGESLIHRAST</sequence>
<dbReference type="Proteomes" id="UP000657918">
    <property type="component" value="Chromosome 4"/>
</dbReference>
<comment type="function">
    <text evidence="1">Neddylation of cullins play an essential role in the regulation of SCF-type complexes activity.</text>
</comment>
<dbReference type="PANTHER" id="PTHR12281">
    <property type="entry name" value="RP42 RELATED"/>
    <property type="match status" value="1"/>
</dbReference>
<proteinExistence type="predicted"/>
<dbReference type="GO" id="GO:0031624">
    <property type="term" value="F:ubiquitin conjugating enzyme binding"/>
    <property type="evidence" value="ECO:0007669"/>
    <property type="project" value="TreeGrafter"/>
</dbReference>
<protein>
    <recommendedName>
        <fullName evidence="1">Defective in cullin neddylation protein</fullName>
    </recommendedName>
</protein>
<accession>A0A835N2U6</accession>
<name>A0A835N2U6_9ROSI</name>